<feature type="domain" description="CHHC U11-48K-type" evidence="13">
    <location>
        <begin position="65"/>
        <end position="92"/>
    </location>
</feature>
<keyword evidence="5 12" id="KW-0819">tRNA processing</keyword>
<dbReference type="GO" id="GO:0008270">
    <property type="term" value="F:zinc ion binding"/>
    <property type="evidence" value="ECO:0007669"/>
    <property type="project" value="UniProtKB-KW"/>
</dbReference>
<evidence type="ECO:0000313" key="15">
    <source>
        <dbReference type="Proteomes" id="UP000091820"/>
    </source>
</evidence>
<evidence type="ECO:0000256" key="6">
    <source>
        <dbReference type="ARBA" id="ARBA00022723"/>
    </source>
</evidence>
<comment type="catalytic activity">
    <reaction evidence="11 12">
        <text>adenosine(4) in tRNA(His) + S-adenosyl-L-methionine = 2'-O-methyladenosine(4) in tRNA(His) + S-adenosyl-L-homocysteine + H(+)</text>
        <dbReference type="Rhea" id="RHEA:43196"/>
        <dbReference type="Rhea" id="RHEA-COMP:10401"/>
        <dbReference type="Rhea" id="RHEA-COMP:10402"/>
        <dbReference type="ChEBI" id="CHEBI:15378"/>
        <dbReference type="ChEBI" id="CHEBI:57856"/>
        <dbReference type="ChEBI" id="CHEBI:59789"/>
        <dbReference type="ChEBI" id="CHEBI:74411"/>
        <dbReference type="ChEBI" id="CHEBI:74477"/>
        <dbReference type="EC" id="2.1.1.225"/>
    </reaction>
</comment>
<evidence type="ECO:0000256" key="8">
    <source>
        <dbReference type="ARBA" id="ARBA00022833"/>
    </source>
</evidence>
<dbReference type="EC" id="2.1.1.225" evidence="12"/>
<dbReference type="GO" id="GO:0030488">
    <property type="term" value="P:tRNA methylation"/>
    <property type="evidence" value="ECO:0007669"/>
    <property type="project" value="InterPro"/>
</dbReference>
<dbReference type="InterPro" id="IPR007871">
    <property type="entry name" value="Methyltransferase_TRM13"/>
</dbReference>
<protein>
    <recommendedName>
        <fullName evidence="12">tRNA:m(4)X modification enzyme TRM13</fullName>
        <ecNumber evidence="12">2.1.1.225</ecNumber>
    </recommendedName>
</protein>
<reference evidence="15" key="1">
    <citation type="submission" date="2014-03" db="EMBL/GenBank/DDBJ databases">
        <authorList>
            <person name="Aksoy S."/>
            <person name="Warren W."/>
            <person name="Wilson R.K."/>
        </authorList>
    </citation>
    <scope>NUCLEOTIDE SEQUENCE [LARGE SCALE GENOMIC DNA]</scope>
    <source>
        <strain evidence="15">IAEA</strain>
    </source>
</reference>
<evidence type="ECO:0000256" key="5">
    <source>
        <dbReference type="ARBA" id="ARBA00022694"/>
    </source>
</evidence>
<evidence type="ECO:0000256" key="3">
    <source>
        <dbReference type="ARBA" id="ARBA00022679"/>
    </source>
</evidence>
<dbReference type="PROSITE" id="PS51800">
    <property type="entry name" value="ZF_CHHC_U11_48K"/>
    <property type="match status" value="1"/>
</dbReference>
<dbReference type="GO" id="GO:0106050">
    <property type="term" value="F:tRNA 2'-O-methyltransferase activity"/>
    <property type="evidence" value="ECO:0007669"/>
    <property type="project" value="UniProtKB-UniRule"/>
</dbReference>
<name>A0A1A9W5N8_9MUSC</name>
<dbReference type="VEuPathDB" id="VectorBase:GBRI007153"/>
<comment type="function">
    <text evidence="12">tRNA methylase which 2'-O-methylates cytidine(4) in tRNA(Pro) and tRNA(Gly)(GCC), and adenosine(4) in tRNA(His).</text>
</comment>
<keyword evidence="6 12" id="KW-0479">Metal-binding</keyword>
<dbReference type="PANTHER" id="PTHR12998:SF0">
    <property type="entry name" value="TRNA:M(4)X MODIFICATION ENZYME TRM13 HOMOLOG"/>
    <property type="match status" value="1"/>
</dbReference>
<dbReference type="Proteomes" id="UP000091820">
    <property type="component" value="Unassembled WGS sequence"/>
</dbReference>
<dbReference type="Pfam" id="PF11722">
    <property type="entry name" value="zf-TRM13_CCCH"/>
    <property type="match status" value="1"/>
</dbReference>
<dbReference type="EnsemblMetazoa" id="GBRI007153-RA">
    <property type="protein sequence ID" value="GBRI007153-PA"/>
    <property type="gene ID" value="GBRI007153"/>
</dbReference>
<evidence type="ECO:0000256" key="7">
    <source>
        <dbReference type="ARBA" id="ARBA00022771"/>
    </source>
</evidence>
<keyword evidence="15" id="KW-1185">Reference proteome</keyword>
<keyword evidence="4 12" id="KW-0949">S-adenosyl-L-methionine</keyword>
<dbReference type="Pfam" id="PF05253">
    <property type="entry name" value="zf-U11-48K"/>
    <property type="match status" value="1"/>
</dbReference>
<accession>A0A1A9W5N8</accession>
<evidence type="ECO:0000256" key="1">
    <source>
        <dbReference type="ARBA" id="ARBA00005265"/>
    </source>
</evidence>
<organism evidence="14 15">
    <name type="scientific">Glossina brevipalpis</name>
    <dbReference type="NCBI Taxonomy" id="37001"/>
    <lineage>
        <taxon>Eukaryota</taxon>
        <taxon>Metazoa</taxon>
        <taxon>Ecdysozoa</taxon>
        <taxon>Arthropoda</taxon>
        <taxon>Hexapoda</taxon>
        <taxon>Insecta</taxon>
        <taxon>Pterygota</taxon>
        <taxon>Neoptera</taxon>
        <taxon>Endopterygota</taxon>
        <taxon>Diptera</taxon>
        <taxon>Brachycera</taxon>
        <taxon>Muscomorpha</taxon>
        <taxon>Hippoboscoidea</taxon>
        <taxon>Glossinidae</taxon>
        <taxon>Glossina</taxon>
    </lineage>
</organism>
<keyword evidence="3 12" id="KW-0808">Transferase</keyword>
<evidence type="ECO:0000256" key="12">
    <source>
        <dbReference type="RuleBase" id="RU367103"/>
    </source>
</evidence>
<evidence type="ECO:0000256" key="4">
    <source>
        <dbReference type="ARBA" id="ARBA00022691"/>
    </source>
</evidence>
<comment type="similarity">
    <text evidence="1 12">Belongs to the methyltransferase TRM13 family.</text>
</comment>
<keyword evidence="2 12" id="KW-0489">Methyltransferase</keyword>
<proteinExistence type="inferred from homology"/>
<dbReference type="AlphaFoldDB" id="A0A1A9W5N8"/>
<evidence type="ECO:0000259" key="13">
    <source>
        <dbReference type="PROSITE" id="PS51800"/>
    </source>
</evidence>
<comment type="catalytic activity">
    <reaction evidence="9 12">
        <text>cytidine(4) in tRNA(Pro) + S-adenosyl-L-methionine = 2'-O-methylcytidine(4) in tRNA(Pro) + S-adenosyl-L-homocysteine + H(+)</text>
        <dbReference type="Rhea" id="RHEA:32767"/>
        <dbReference type="Rhea" id="RHEA-COMP:10397"/>
        <dbReference type="Rhea" id="RHEA-COMP:10398"/>
        <dbReference type="ChEBI" id="CHEBI:15378"/>
        <dbReference type="ChEBI" id="CHEBI:57856"/>
        <dbReference type="ChEBI" id="CHEBI:59789"/>
        <dbReference type="ChEBI" id="CHEBI:74495"/>
        <dbReference type="ChEBI" id="CHEBI:82748"/>
        <dbReference type="EC" id="2.1.1.225"/>
    </reaction>
</comment>
<dbReference type="InterPro" id="IPR021721">
    <property type="entry name" value="Znf_CCCH-type_TRM13"/>
</dbReference>
<dbReference type="InterPro" id="IPR022776">
    <property type="entry name" value="TRM13/UPF0224_CHHC_Znf_dom"/>
</dbReference>
<dbReference type="Pfam" id="PF05206">
    <property type="entry name" value="TRM13"/>
    <property type="match status" value="1"/>
</dbReference>
<keyword evidence="7 12" id="KW-0863">Zinc-finger</keyword>
<dbReference type="STRING" id="37001.A0A1A9W5N8"/>
<evidence type="ECO:0000256" key="9">
    <source>
        <dbReference type="ARBA" id="ARBA00048165"/>
    </source>
</evidence>
<evidence type="ECO:0000256" key="11">
    <source>
        <dbReference type="ARBA" id="ARBA00049393"/>
    </source>
</evidence>
<sequence>MSEKEAKCKNVTEPECSPVTKTCSHWVTRKKRFCKMTVGKNKEYCGEHEPTAELPQGEIAAEGERIFCPLDSKHTIYKKNLRKHLKICNARPKIEVPAYLIKNFNAGEIFHQTHPDLRLTDLSNEDFYGIIKKVRDIYTQYIENQIPFLTLYHESLEKELNKREYGQESRKHLSQASALLGILNAEQYLDNSMCFVEFGAGKGQLAYYLAKLLENKQNSQVILIDRMSLRHKKDNKIQDRSLITRIRCDIADLCIEKLPFIQSDQCCVAVSKHLCGAATDLTLRCVSQTKQKHVDFILIAVCCHHRCDWSSFVGKEFFQEHHLTSKDFLIITKMASWAICGTGMSRERRQALEKQDQPSQDDSVTNIKQRLCLAERETIGFMCKRLLDYARLKFLQLHGYEVALKYYIPKNITLENVILLAKRKKNI</sequence>
<dbReference type="InterPro" id="IPR039044">
    <property type="entry name" value="Trm13"/>
</dbReference>
<reference evidence="14" key="2">
    <citation type="submission" date="2020-05" db="UniProtKB">
        <authorList>
            <consortium name="EnsemblMetazoa"/>
        </authorList>
    </citation>
    <scope>IDENTIFICATION</scope>
    <source>
        <strain evidence="14">IAEA</strain>
    </source>
</reference>
<comment type="catalytic activity">
    <reaction evidence="10 12">
        <text>cytidine(4) in tRNA(Gly)(GCC) + S-adenosyl-L-methionine = 2'-O-methylcytidine(4) in tRNA(Gly)(GCC) + S-adenosyl-L-homocysteine + H(+)</text>
        <dbReference type="Rhea" id="RHEA:43192"/>
        <dbReference type="Rhea" id="RHEA-COMP:10399"/>
        <dbReference type="Rhea" id="RHEA-COMP:10400"/>
        <dbReference type="ChEBI" id="CHEBI:15378"/>
        <dbReference type="ChEBI" id="CHEBI:57856"/>
        <dbReference type="ChEBI" id="CHEBI:59789"/>
        <dbReference type="ChEBI" id="CHEBI:74495"/>
        <dbReference type="ChEBI" id="CHEBI:82748"/>
        <dbReference type="EC" id="2.1.1.225"/>
    </reaction>
</comment>
<evidence type="ECO:0000256" key="10">
    <source>
        <dbReference type="ARBA" id="ARBA00048635"/>
    </source>
</evidence>
<keyword evidence="8 12" id="KW-0862">Zinc</keyword>
<dbReference type="PANTHER" id="PTHR12998">
    <property type="entry name" value="TRNA:M(4)X MODIFICATION ENZYME TRM13 HOMOLOG"/>
    <property type="match status" value="1"/>
</dbReference>
<evidence type="ECO:0000313" key="14">
    <source>
        <dbReference type="EnsemblMetazoa" id="GBRI007153-PA"/>
    </source>
</evidence>
<evidence type="ECO:0000256" key="2">
    <source>
        <dbReference type="ARBA" id="ARBA00022603"/>
    </source>
</evidence>